<accession>K9X984</accession>
<protein>
    <recommendedName>
        <fullName evidence="4">DUF2188 domain-containing protein</fullName>
    </recommendedName>
</protein>
<dbReference type="HOGENOM" id="CLU_179056_2_0_3"/>
<dbReference type="Proteomes" id="UP000010475">
    <property type="component" value="Plasmid pCYLST.03"/>
</dbReference>
<feature type="compositionally biased region" description="Basic and acidic residues" evidence="1">
    <location>
        <begin position="53"/>
        <end position="66"/>
    </location>
</feature>
<dbReference type="Pfam" id="PF09954">
    <property type="entry name" value="DUF2188"/>
    <property type="match status" value="1"/>
</dbReference>
<geneLocation type="plasmid" evidence="2 3">
    <name>pCYLST.03</name>
</geneLocation>
<dbReference type="OrthoDB" id="8858565at2"/>
<sequence length="81" mass="8795">MPTENDRYVVNHPEGWAVKKAHAKRASGVFDTKAEAEAYAKEIVGNNGGGEVRSQDTHGKWSDSDTVKPGNDPKSSTDTKH</sequence>
<gene>
    <name evidence="2" type="ORF">Cylst_6393</name>
</gene>
<feature type="region of interest" description="Disordered" evidence="1">
    <location>
        <begin position="44"/>
        <end position="81"/>
    </location>
</feature>
<evidence type="ECO:0000313" key="3">
    <source>
        <dbReference type="Proteomes" id="UP000010475"/>
    </source>
</evidence>
<evidence type="ECO:0008006" key="4">
    <source>
        <dbReference type="Google" id="ProtNLM"/>
    </source>
</evidence>
<proteinExistence type="predicted"/>
<dbReference type="AlphaFoldDB" id="K9X984"/>
<name>K9X984_9NOST</name>
<keyword evidence="3" id="KW-1185">Reference proteome</keyword>
<reference evidence="2 3" key="1">
    <citation type="submission" date="2012-06" db="EMBL/GenBank/DDBJ databases">
        <title>Finished plasmid 3 of genome of Cylindrospermum stagnale PCC 7417.</title>
        <authorList>
            <consortium name="US DOE Joint Genome Institute"/>
            <person name="Gugger M."/>
            <person name="Coursin T."/>
            <person name="Rippka R."/>
            <person name="Tandeau De Marsac N."/>
            <person name="Huntemann M."/>
            <person name="Wei C.-L."/>
            <person name="Han J."/>
            <person name="Detter J.C."/>
            <person name="Han C."/>
            <person name="Tapia R."/>
            <person name="Davenport K."/>
            <person name="Daligault H."/>
            <person name="Erkkila T."/>
            <person name="Gu W."/>
            <person name="Munk A.C.C."/>
            <person name="Teshima H."/>
            <person name="Xu Y."/>
            <person name="Chain P."/>
            <person name="Chen A."/>
            <person name="Krypides N."/>
            <person name="Mavromatis K."/>
            <person name="Markowitz V."/>
            <person name="Szeto E."/>
            <person name="Ivanova N."/>
            <person name="Mikhailova N."/>
            <person name="Ovchinnikova G."/>
            <person name="Pagani I."/>
            <person name="Pati A."/>
            <person name="Goodwin L."/>
            <person name="Peters L."/>
            <person name="Pitluck S."/>
            <person name="Woyke T."/>
            <person name="Kerfeld C."/>
        </authorList>
    </citation>
    <scope>NUCLEOTIDE SEQUENCE [LARGE SCALE GENOMIC DNA]</scope>
    <source>
        <strain evidence="2 3">PCC 7417</strain>
        <plasmid evidence="3">Plasmid pCYLST.03</plasmid>
    </source>
</reference>
<evidence type="ECO:0000256" key="1">
    <source>
        <dbReference type="SAM" id="MobiDB-lite"/>
    </source>
</evidence>
<organism evidence="2 3">
    <name type="scientific">Cylindrospermum stagnale PCC 7417</name>
    <dbReference type="NCBI Taxonomy" id="56107"/>
    <lineage>
        <taxon>Bacteria</taxon>
        <taxon>Bacillati</taxon>
        <taxon>Cyanobacteriota</taxon>
        <taxon>Cyanophyceae</taxon>
        <taxon>Nostocales</taxon>
        <taxon>Nostocaceae</taxon>
        <taxon>Cylindrospermum</taxon>
    </lineage>
</organism>
<dbReference type="InterPro" id="IPR018691">
    <property type="entry name" value="DUF2188"/>
</dbReference>
<keyword evidence="2" id="KW-0614">Plasmid</keyword>
<dbReference type="KEGG" id="csg:Cylst_6393"/>
<dbReference type="EMBL" id="CP003645">
    <property type="protein sequence ID" value="AFZ28611.1"/>
    <property type="molecule type" value="Genomic_DNA"/>
</dbReference>
<dbReference type="RefSeq" id="WP_015211444.1">
    <property type="nucleotide sequence ID" value="NC_019758.1"/>
</dbReference>
<evidence type="ECO:0000313" key="2">
    <source>
        <dbReference type="EMBL" id="AFZ28611.1"/>
    </source>
</evidence>